<evidence type="ECO:0000313" key="4">
    <source>
        <dbReference type="EMBL" id="MBA4601110.1"/>
    </source>
</evidence>
<dbReference type="EMBL" id="JACEOL010000004">
    <property type="protein sequence ID" value="MBA4601110.1"/>
    <property type="molecule type" value="Genomic_DNA"/>
</dbReference>
<name>A0A7W1XQ66_9BACL</name>
<evidence type="ECO:0000259" key="3">
    <source>
        <dbReference type="Pfam" id="PF14257"/>
    </source>
</evidence>
<accession>A0A7W1XQ66</accession>
<reference evidence="4 5" key="1">
    <citation type="submission" date="2020-07" db="EMBL/GenBank/DDBJ databases">
        <title>Thermoactinomyces phylogeny.</title>
        <authorList>
            <person name="Dunlap C."/>
        </authorList>
    </citation>
    <scope>NUCLEOTIDE SEQUENCE [LARGE SCALE GENOMIC DNA]</scope>
    <source>
        <strain evidence="4 5">AMNI-1</strain>
    </source>
</reference>
<keyword evidence="2" id="KW-0812">Transmembrane</keyword>
<gene>
    <name evidence="4" type="ORF">H2C83_01960</name>
</gene>
<protein>
    <submittedName>
        <fullName evidence="4">DUF4349 domain-containing protein</fullName>
    </submittedName>
</protein>
<proteinExistence type="predicted"/>
<dbReference type="Pfam" id="PF14257">
    <property type="entry name" value="DUF4349"/>
    <property type="match status" value="1"/>
</dbReference>
<feature type="domain" description="DUF4349" evidence="3">
    <location>
        <begin position="1"/>
        <end position="203"/>
    </location>
</feature>
<dbReference type="InterPro" id="IPR025645">
    <property type="entry name" value="DUF4349"/>
</dbReference>
<feature type="transmembrane region" description="Helical" evidence="2">
    <location>
        <begin position="180"/>
        <end position="206"/>
    </location>
</feature>
<evidence type="ECO:0000256" key="1">
    <source>
        <dbReference type="SAM" id="Coils"/>
    </source>
</evidence>
<keyword evidence="2" id="KW-0472">Membrane</keyword>
<comment type="caution">
    <text evidence="4">The sequence shown here is derived from an EMBL/GenBank/DDBJ whole genome shotgun (WGS) entry which is preliminary data.</text>
</comment>
<evidence type="ECO:0000256" key="2">
    <source>
        <dbReference type="SAM" id="Phobius"/>
    </source>
</evidence>
<keyword evidence="2" id="KW-1133">Transmembrane helix</keyword>
<feature type="coiled-coil region" evidence="1">
    <location>
        <begin position="107"/>
        <end position="134"/>
    </location>
</feature>
<dbReference type="Proteomes" id="UP000538292">
    <property type="component" value="Unassembled WGS sequence"/>
</dbReference>
<dbReference type="RefSeq" id="WP_181737242.1">
    <property type="nucleotide sequence ID" value="NZ_JACEOL010000004.1"/>
</dbReference>
<keyword evidence="1" id="KW-0175">Coiled coil</keyword>
<sequence>MKVQNLEKAKKQMDSYVRNKKGYLVIASRSRAGKEVTGRFTYRVPYASFDGFLEYLKIVAREILSQNISGQDVTEEYVDLESRLKAKKAVEKRLLTYMKEAESTKDLLQVSEQLAQVQEQIEQLKGRKNYLDHRIVYSTVTIRATQESPPESAEGEPGILEQMKSSFSQSISWLQDVFKGMLVVGAALVPPLIILSLLVLPLIWWFRRRKH</sequence>
<evidence type="ECO:0000313" key="5">
    <source>
        <dbReference type="Proteomes" id="UP000538292"/>
    </source>
</evidence>
<keyword evidence="5" id="KW-1185">Reference proteome</keyword>
<organism evidence="4 5">
    <name type="scientific">Thermoactinomyces mirandus</name>
    <dbReference type="NCBI Taxonomy" id="2756294"/>
    <lineage>
        <taxon>Bacteria</taxon>
        <taxon>Bacillati</taxon>
        <taxon>Bacillota</taxon>
        <taxon>Bacilli</taxon>
        <taxon>Bacillales</taxon>
        <taxon>Thermoactinomycetaceae</taxon>
        <taxon>Thermoactinomyces</taxon>
    </lineage>
</organism>
<dbReference type="AlphaFoldDB" id="A0A7W1XQ66"/>